<evidence type="ECO:0000313" key="5">
    <source>
        <dbReference type="Proteomes" id="UP000696573"/>
    </source>
</evidence>
<evidence type="ECO:0000256" key="1">
    <source>
        <dbReference type="PROSITE-ProRule" id="PRU00023"/>
    </source>
</evidence>
<dbReference type="InterPro" id="IPR010730">
    <property type="entry name" value="HET"/>
</dbReference>
<dbReference type="Gene3D" id="1.25.40.20">
    <property type="entry name" value="Ankyrin repeat-containing domain"/>
    <property type="match status" value="1"/>
</dbReference>
<dbReference type="AlphaFoldDB" id="A0A9N9YGD3"/>
<dbReference type="Pfam" id="PF06985">
    <property type="entry name" value="HET"/>
    <property type="match status" value="1"/>
</dbReference>
<dbReference type="SMART" id="SM00248">
    <property type="entry name" value="ANK"/>
    <property type="match status" value="10"/>
</dbReference>
<dbReference type="EMBL" id="CABFNQ020000682">
    <property type="protein sequence ID" value="CAH0022688.1"/>
    <property type="molecule type" value="Genomic_DNA"/>
</dbReference>
<keyword evidence="5" id="KW-1185">Reference proteome</keyword>
<dbReference type="InterPro" id="IPR058525">
    <property type="entry name" value="DUF8212"/>
</dbReference>
<protein>
    <recommendedName>
        <fullName evidence="6">Heterokaryon incompatibility domain-containing protein</fullName>
    </recommendedName>
</protein>
<dbReference type="PROSITE" id="PS50088">
    <property type="entry name" value="ANK_REPEAT"/>
    <property type="match status" value="5"/>
</dbReference>
<feature type="domain" description="DUF8212" evidence="3">
    <location>
        <begin position="216"/>
        <end position="245"/>
    </location>
</feature>
<dbReference type="InterPro" id="IPR002110">
    <property type="entry name" value="Ankyrin_rpt"/>
</dbReference>
<organism evidence="4 5">
    <name type="scientific">Clonostachys rhizophaga</name>
    <dbReference type="NCBI Taxonomy" id="160324"/>
    <lineage>
        <taxon>Eukaryota</taxon>
        <taxon>Fungi</taxon>
        <taxon>Dikarya</taxon>
        <taxon>Ascomycota</taxon>
        <taxon>Pezizomycotina</taxon>
        <taxon>Sordariomycetes</taxon>
        <taxon>Hypocreomycetidae</taxon>
        <taxon>Hypocreales</taxon>
        <taxon>Bionectriaceae</taxon>
        <taxon>Clonostachys</taxon>
    </lineage>
</organism>
<dbReference type="PROSITE" id="PS50297">
    <property type="entry name" value="ANK_REP_REGION"/>
    <property type="match status" value="5"/>
</dbReference>
<feature type="repeat" description="ANK" evidence="1">
    <location>
        <begin position="489"/>
        <end position="521"/>
    </location>
</feature>
<comment type="caution">
    <text evidence="4">The sequence shown here is derived from an EMBL/GenBank/DDBJ whole genome shotgun (WGS) entry which is preliminary data.</text>
</comment>
<evidence type="ECO:0008006" key="6">
    <source>
        <dbReference type="Google" id="ProtNLM"/>
    </source>
</evidence>
<feature type="domain" description="Heterokaryon incompatibility" evidence="2">
    <location>
        <begin position="23"/>
        <end position="111"/>
    </location>
</feature>
<feature type="repeat" description="ANK" evidence="1">
    <location>
        <begin position="522"/>
        <end position="547"/>
    </location>
</feature>
<accession>A0A9N9YGD3</accession>
<dbReference type="Pfam" id="PF26640">
    <property type="entry name" value="DUF8212"/>
    <property type="match status" value="1"/>
</dbReference>
<feature type="repeat" description="ANK" evidence="1">
    <location>
        <begin position="595"/>
        <end position="627"/>
    </location>
</feature>
<dbReference type="OrthoDB" id="20872at2759"/>
<name>A0A9N9YGD3_9HYPO</name>
<dbReference type="InterPro" id="IPR036770">
    <property type="entry name" value="Ankyrin_rpt-contain_sf"/>
</dbReference>
<evidence type="ECO:0000259" key="2">
    <source>
        <dbReference type="Pfam" id="PF06985"/>
    </source>
</evidence>
<dbReference type="SUPFAM" id="SSF48403">
    <property type="entry name" value="Ankyrin repeat"/>
    <property type="match status" value="1"/>
</dbReference>
<gene>
    <name evidence="4" type="ORF">CRHIZ90672A_00012808</name>
</gene>
<feature type="repeat" description="ANK" evidence="1">
    <location>
        <begin position="662"/>
        <end position="694"/>
    </location>
</feature>
<feature type="repeat" description="ANK" evidence="1">
    <location>
        <begin position="628"/>
        <end position="660"/>
    </location>
</feature>
<dbReference type="Proteomes" id="UP000696573">
    <property type="component" value="Unassembled WGS sequence"/>
</dbReference>
<dbReference type="PANTHER" id="PTHR10622:SF10">
    <property type="entry name" value="HET DOMAIN-CONTAINING PROTEIN"/>
    <property type="match status" value="1"/>
</dbReference>
<keyword evidence="1" id="KW-0040">ANK repeat</keyword>
<dbReference type="PANTHER" id="PTHR10622">
    <property type="entry name" value="HET DOMAIN-CONTAINING PROTEIN"/>
    <property type="match status" value="1"/>
</dbReference>
<reference evidence="4" key="1">
    <citation type="submission" date="2021-10" db="EMBL/GenBank/DDBJ databases">
        <authorList>
            <person name="Piombo E."/>
        </authorList>
    </citation>
    <scope>NUCLEOTIDE SEQUENCE</scope>
</reference>
<dbReference type="Pfam" id="PF12796">
    <property type="entry name" value="Ank_2"/>
    <property type="match status" value="4"/>
</dbReference>
<evidence type="ECO:0000313" key="4">
    <source>
        <dbReference type="EMBL" id="CAH0022688.1"/>
    </source>
</evidence>
<sequence length="757" mass="83806">MRLISTSTYTLREFRDGEIPRHAILSHVWGEEELTLQDVVGSRRAKGKQGYEKLRGFCSVAAANGFEHAWIDSACIDKTSSAELSEAINSMYYWYEEADVCYAYLADVTATYDMPSSKWFTRGWTLQELIAPRSMIFYDKDWQVLGTKEELGEIISACTRIPRSILSGEADHMSQSVAQRMSWASQRKTTRIEDRAYSLLGIFGINMSLIYGERENAFIRLQEEIMRSSDDQTIFAWRSRDQRGGLLATSPDAFSDSMNIVSFDKLDTVDEPPTSNSRGIHLHVNYLGVKVCGVGLAILHCCDTTDKAKPIAIYVRDLDFKMKRFERFQSHLTVPIDMTSFSPSRFSVRHICVQRGNLLRQRRAKEESSFGVGDISNESAEIAITRFPGASGLTEAASAGHNDIVWLLLTLNDIEAELQAGKLSKVFWAAAEYGHAKVLEVLVGRSHFTINEVAKNDEGDSLLIGAVKGGSLDAVELLVNAGIELISYPHQSALGYAAMLGREDMVRLLVERGANIASVDALHKTPLCYAVENGRTPVVRLLLEMGAASAPHGFAKKDAYSRTPLSYASEKGYVKIVCMLIPTCNREDLEMPNQGLRTPLSFAAEKGNDSIVKCFLDSGADPLSRDVAGRSPLHYAVRDGHEGVVKLLIERSVAALEIEDGGGKTPFYYAVKRGSIGLAQLLMDMGASIRTKDRLAKTPLSYAVEANDGEMAGFLIERGALISDEPREVRRAYKNISSRHDTVTAHKRTSSKRFGII</sequence>
<proteinExistence type="predicted"/>
<evidence type="ECO:0000259" key="3">
    <source>
        <dbReference type="Pfam" id="PF26640"/>
    </source>
</evidence>